<comment type="caution">
    <text evidence="1">The sequence shown here is derived from an EMBL/GenBank/DDBJ whole genome shotgun (WGS) entry which is preliminary data.</text>
</comment>
<protein>
    <submittedName>
        <fullName evidence="1">Uncharacterized protein</fullName>
    </submittedName>
</protein>
<organism evidence="1 2">
    <name type="scientific">Capsicum annuum</name>
    <name type="common">Capsicum pepper</name>
    <dbReference type="NCBI Taxonomy" id="4072"/>
    <lineage>
        <taxon>Eukaryota</taxon>
        <taxon>Viridiplantae</taxon>
        <taxon>Streptophyta</taxon>
        <taxon>Embryophyta</taxon>
        <taxon>Tracheophyta</taxon>
        <taxon>Spermatophyta</taxon>
        <taxon>Magnoliopsida</taxon>
        <taxon>eudicotyledons</taxon>
        <taxon>Gunneridae</taxon>
        <taxon>Pentapetalae</taxon>
        <taxon>asterids</taxon>
        <taxon>lamiids</taxon>
        <taxon>Solanales</taxon>
        <taxon>Solanaceae</taxon>
        <taxon>Solanoideae</taxon>
        <taxon>Capsiceae</taxon>
        <taxon>Capsicum</taxon>
    </lineage>
</organism>
<dbReference type="Gramene" id="PHT72941">
    <property type="protein sequence ID" value="PHT72941"/>
    <property type="gene ID" value="T459_23726"/>
</dbReference>
<dbReference type="Proteomes" id="UP000222542">
    <property type="component" value="Unassembled WGS sequence"/>
</dbReference>
<sequence length="128" mass="14515">MILELSCLNLNRQLPSISSLLLDRFGSSNGSLRNWIFHNQKNQEQNQLVTNLDWGIFVPAYAEILSEGQQVHSCDFDAGIQCAHYASLLWHYGVTKTKDGYKSDNEDPPQPRNSYLQTIDESALVTLE</sequence>
<dbReference type="EMBL" id="AYRZ02000009">
    <property type="protein sequence ID" value="PHT72941.1"/>
    <property type="molecule type" value="Genomic_DNA"/>
</dbReference>
<name>A0A2G2YTI2_CAPAN</name>
<proteinExistence type="predicted"/>
<reference evidence="1 2" key="2">
    <citation type="journal article" date="2017" name="Genome Biol.">
        <title>New reference genome sequences of hot pepper reveal the massive evolution of plant disease-resistance genes by retroduplication.</title>
        <authorList>
            <person name="Kim S."/>
            <person name="Park J."/>
            <person name="Yeom S.I."/>
            <person name="Kim Y.M."/>
            <person name="Seo E."/>
            <person name="Kim K.T."/>
            <person name="Kim M.S."/>
            <person name="Lee J.M."/>
            <person name="Cheong K."/>
            <person name="Shin H.S."/>
            <person name="Kim S.B."/>
            <person name="Han K."/>
            <person name="Lee J."/>
            <person name="Park M."/>
            <person name="Lee H.A."/>
            <person name="Lee H.Y."/>
            <person name="Lee Y."/>
            <person name="Oh S."/>
            <person name="Lee J.H."/>
            <person name="Choi E."/>
            <person name="Choi E."/>
            <person name="Lee S.E."/>
            <person name="Jeon J."/>
            <person name="Kim H."/>
            <person name="Choi G."/>
            <person name="Song H."/>
            <person name="Lee J."/>
            <person name="Lee S.C."/>
            <person name="Kwon J.K."/>
            <person name="Lee H.Y."/>
            <person name="Koo N."/>
            <person name="Hong Y."/>
            <person name="Kim R.W."/>
            <person name="Kang W.H."/>
            <person name="Huh J.H."/>
            <person name="Kang B.C."/>
            <person name="Yang T.J."/>
            <person name="Lee Y.H."/>
            <person name="Bennetzen J.L."/>
            <person name="Choi D."/>
        </authorList>
    </citation>
    <scope>NUCLEOTIDE SEQUENCE [LARGE SCALE GENOMIC DNA]</scope>
    <source>
        <strain evidence="2">cv. CM334</strain>
    </source>
</reference>
<evidence type="ECO:0000313" key="2">
    <source>
        <dbReference type="Proteomes" id="UP000222542"/>
    </source>
</evidence>
<dbReference type="PANTHER" id="PTHR33022:SF13">
    <property type="entry name" value="UBIQUITIN-LIKE PROTEASE FAMILY PROFILE DOMAIN-CONTAINING PROTEIN"/>
    <property type="match status" value="1"/>
</dbReference>
<accession>A0A2G2YTI2</accession>
<gene>
    <name evidence="1" type="ORF">T459_23726</name>
</gene>
<dbReference type="AlphaFoldDB" id="A0A2G2YTI2"/>
<keyword evidence="2" id="KW-1185">Reference proteome</keyword>
<evidence type="ECO:0000313" key="1">
    <source>
        <dbReference type="EMBL" id="PHT72941.1"/>
    </source>
</evidence>
<reference evidence="1 2" key="1">
    <citation type="journal article" date="2014" name="Nat. Genet.">
        <title>Genome sequence of the hot pepper provides insights into the evolution of pungency in Capsicum species.</title>
        <authorList>
            <person name="Kim S."/>
            <person name="Park M."/>
            <person name="Yeom S.I."/>
            <person name="Kim Y.M."/>
            <person name="Lee J.M."/>
            <person name="Lee H.A."/>
            <person name="Seo E."/>
            <person name="Choi J."/>
            <person name="Cheong K."/>
            <person name="Kim K.T."/>
            <person name="Jung K."/>
            <person name="Lee G.W."/>
            <person name="Oh S.K."/>
            <person name="Bae C."/>
            <person name="Kim S.B."/>
            <person name="Lee H.Y."/>
            <person name="Kim S.Y."/>
            <person name="Kim M.S."/>
            <person name="Kang B.C."/>
            <person name="Jo Y.D."/>
            <person name="Yang H.B."/>
            <person name="Jeong H.J."/>
            <person name="Kang W.H."/>
            <person name="Kwon J.K."/>
            <person name="Shin C."/>
            <person name="Lim J.Y."/>
            <person name="Park J.H."/>
            <person name="Huh J.H."/>
            <person name="Kim J.S."/>
            <person name="Kim B.D."/>
            <person name="Cohen O."/>
            <person name="Paran I."/>
            <person name="Suh M.C."/>
            <person name="Lee S.B."/>
            <person name="Kim Y.K."/>
            <person name="Shin Y."/>
            <person name="Noh S.J."/>
            <person name="Park J."/>
            <person name="Seo Y.S."/>
            <person name="Kwon S.Y."/>
            <person name="Kim H.A."/>
            <person name="Park J.M."/>
            <person name="Kim H.J."/>
            <person name="Choi S.B."/>
            <person name="Bosland P.W."/>
            <person name="Reeves G."/>
            <person name="Jo S.H."/>
            <person name="Lee B.W."/>
            <person name="Cho H.T."/>
            <person name="Choi H.S."/>
            <person name="Lee M.S."/>
            <person name="Yu Y."/>
            <person name="Do Choi Y."/>
            <person name="Park B.S."/>
            <person name="van Deynze A."/>
            <person name="Ashrafi H."/>
            <person name="Hill T."/>
            <person name="Kim W.T."/>
            <person name="Pai H.S."/>
            <person name="Ahn H.K."/>
            <person name="Yeam I."/>
            <person name="Giovannoni J.J."/>
            <person name="Rose J.K."/>
            <person name="Sorensen I."/>
            <person name="Lee S.J."/>
            <person name="Kim R.W."/>
            <person name="Choi I.Y."/>
            <person name="Choi B.S."/>
            <person name="Lim J.S."/>
            <person name="Lee Y.H."/>
            <person name="Choi D."/>
        </authorList>
    </citation>
    <scope>NUCLEOTIDE SEQUENCE [LARGE SCALE GENOMIC DNA]</scope>
    <source>
        <strain evidence="2">cv. CM334</strain>
    </source>
</reference>
<dbReference type="PANTHER" id="PTHR33022">
    <property type="entry name" value="DUF1985 DOMAIN-CONTAINING PROTEIN"/>
    <property type="match status" value="1"/>
</dbReference>